<dbReference type="SUPFAM" id="SSF53474">
    <property type="entry name" value="alpha/beta-Hydrolases"/>
    <property type="match status" value="1"/>
</dbReference>
<dbReference type="GO" id="GO:0016787">
    <property type="term" value="F:hydrolase activity"/>
    <property type="evidence" value="ECO:0007669"/>
    <property type="project" value="UniProtKB-KW"/>
</dbReference>
<evidence type="ECO:0000259" key="1">
    <source>
        <dbReference type="Pfam" id="PF12697"/>
    </source>
</evidence>
<dbReference type="RefSeq" id="WP_380860550.1">
    <property type="nucleotide sequence ID" value="NZ_JBHRXV010000008.1"/>
</dbReference>
<feature type="domain" description="AB hydrolase-1" evidence="1">
    <location>
        <begin position="58"/>
        <end position="297"/>
    </location>
</feature>
<dbReference type="PANTHER" id="PTHR43798">
    <property type="entry name" value="MONOACYLGLYCEROL LIPASE"/>
    <property type="match status" value="1"/>
</dbReference>
<comment type="caution">
    <text evidence="2">The sequence shown here is derived from an EMBL/GenBank/DDBJ whole genome shotgun (WGS) entry which is preliminary data.</text>
</comment>
<dbReference type="Pfam" id="PF12697">
    <property type="entry name" value="Abhydrolase_6"/>
    <property type="match status" value="1"/>
</dbReference>
<dbReference type="InterPro" id="IPR029058">
    <property type="entry name" value="AB_hydrolase_fold"/>
</dbReference>
<keyword evidence="2" id="KW-0378">Hydrolase</keyword>
<dbReference type="Gene3D" id="3.40.50.1820">
    <property type="entry name" value="alpha/beta hydrolase"/>
    <property type="match status" value="1"/>
</dbReference>
<organism evidence="2 3">
    <name type="scientific">Sphingoaurantiacus capsulatus</name>
    <dbReference type="NCBI Taxonomy" id="1771310"/>
    <lineage>
        <taxon>Bacteria</taxon>
        <taxon>Pseudomonadati</taxon>
        <taxon>Pseudomonadota</taxon>
        <taxon>Alphaproteobacteria</taxon>
        <taxon>Sphingomonadales</taxon>
        <taxon>Sphingosinicellaceae</taxon>
        <taxon>Sphingoaurantiacus</taxon>
    </lineage>
</organism>
<dbReference type="InterPro" id="IPR050266">
    <property type="entry name" value="AB_hydrolase_sf"/>
</dbReference>
<gene>
    <name evidence="2" type="ORF">ACFOMD_09750</name>
</gene>
<dbReference type="EMBL" id="JBHRXV010000008">
    <property type="protein sequence ID" value="MFC3712854.1"/>
    <property type="molecule type" value="Genomic_DNA"/>
</dbReference>
<dbReference type="InterPro" id="IPR000073">
    <property type="entry name" value="AB_hydrolase_1"/>
</dbReference>
<dbReference type="PRINTS" id="PR00111">
    <property type="entry name" value="ABHYDROLASE"/>
</dbReference>
<sequence length="312" mass="34218">MTDSDDLKAPLARYGGERPPAPAWFDAAIAQAPARRFVEVEGAAIESLSWGERGKPGLLFLHGNGAHADWWSFIAPFFAADYRVAAMSWAGMGGSAHRERYSVDSFIAEAMTVAEAEGLFDSEVKPVFVGHSFGGYPLMNIGVRHGDRLRGAVMVDTPVHAPDKPRHKRTRMEDAKPHRVYPTLAEALTRFRFAPEQPSITPYITDFIAQRSLREVEGGWTWKFDPVLWAKFEMGESAPLLPRIACPFALIWGDRSLLMPAEVTDYILASAPAGSPGIVIPDAAHHVMIDQPLAFVSALRALLAGWVPASSR</sequence>
<evidence type="ECO:0000313" key="3">
    <source>
        <dbReference type="Proteomes" id="UP001595615"/>
    </source>
</evidence>
<evidence type="ECO:0000313" key="2">
    <source>
        <dbReference type="EMBL" id="MFC3712854.1"/>
    </source>
</evidence>
<dbReference type="Proteomes" id="UP001595615">
    <property type="component" value="Unassembled WGS sequence"/>
</dbReference>
<keyword evidence="3" id="KW-1185">Reference proteome</keyword>
<name>A0ABV7XC91_9SPHN</name>
<protein>
    <submittedName>
        <fullName evidence="2">Alpha/beta fold hydrolase</fullName>
    </submittedName>
</protein>
<accession>A0ABV7XC91</accession>
<reference evidence="3" key="1">
    <citation type="journal article" date="2019" name="Int. J. Syst. Evol. Microbiol.">
        <title>The Global Catalogue of Microorganisms (GCM) 10K type strain sequencing project: providing services to taxonomists for standard genome sequencing and annotation.</title>
        <authorList>
            <consortium name="The Broad Institute Genomics Platform"/>
            <consortium name="The Broad Institute Genome Sequencing Center for Infectious Disease"/>
            <person name="Wu L."/>
            <person name="Ma J."/>
        </authorList>
    </citation>
    <scope>NUCLEOTIDE SEQUENCE [LARGE SCALE GENOMIC DNA]</scope>
    <source>
        <strain evidence="3">KCTC 42644</strain>
    </source>
</reference>
<proteinExistence type="predicted"/>